<dbReference type="Gramene" id="TVU28310">
    <property type="protein sequence ID" value="TVU28310"/>
    <property type="gene ID" value="EJB05_19823"/>
</dbReference>
<feature type="region of interest" description="Disordered" evidence="1">
    <location>
        <begin position="101"/>
        <end position="120"/>
    </location>
</feature>
<dbReference type="EMBL" id="RWGY01000011">
    <property type="protein sequence ID" value="TVU28310.1"/>
    <property type="molecule type" value="Genomic_DNA"/>
</dbReference>
<proteinExistence type="predicted"/>
<dbReference type="OrthoDB" id="10512816at2759"/>
<evidence type="ECO:0000256" key="1">
    <source>
        <dbReference type="SAM" id="MobiDB-lite"/>
    </source>
</evidence>
<dbReference type="AlphaFoldDB" id="A0A5J9UZ21"/>
<feature type="non-terminal residue" evidence="2">
    <location>
        <position position="1"/>
    </location>
</feature>
<feature type="region of interest" description="Disordered" evidence="1">
    <location>
        <begin position="1"/>
        <end position="92"/>
    </location>
</feature>
<protein>
    <submittedName>
        <fullName evidence="2">Uncharacterized protein</fullName>
    </submittedName>
</protein>
<keyword evidence="3" id="KW-1185">Reference proteome</keyword>
<reference evidence="2 3" key="1">
    <citation type="journal article" date="2019" name="Sci. Rep.">
        <title>A high-quality genome of Eragrostis curvula grass provides insights into Poaceae evolution and supports new strategies to enhance forage quality.</title>
        <authorList>
            <person name="Carballo J."/>
            <person name="Santos B.A.C.M."/>
            <person name="Zappacosta D."/>
            <person name="Garbus I."/>
            <person name="Selva J.P."/>
            <person name="Gallo C.A."/>
            <person name="Diaz A."/>
            <person name="Albertini E."/>
            <person name="Caccamo M."/>
            <person name="Echenique V."/>
        </authorList>
    </citation>
    <scope>NUCLEOTIDE SEQUENCE [LARGE SCALE GENOMIC DNA]</scope>
    <source>
        <strain evidence="3">cv. Victoria</strain>
        <tissue evidence="2">Leaf</tissue>
    </source>
</reference>
<sequence>EAAPPKNRRESDDVRGGRVGGRQARGRRTGARGSFRGPVWKEKAAATTESTVPRKRSSPEAGVDDEKEEELRDTASSPLKAIPEEEGAEKIKSAAHRKLALGTEGDTNVPPPPPKYVSPRELKKSRREAANIVEAGMGSYGHIVQEIRARATGFSNVEFVHENRASNVDAHNLARGSIFAALGRHVWFLSPPDGVCNTYHIDT</sequence>
<name>A0A5J9UZ21_9POAL</name>
<accession>A0A5J9UZ21</accession>
<evidence type="ECO:0000313" key="3">
    <source>
        <dbReference type="Proteomes" id="UP000324897"/>
    </source>
</evidence>
<dbReference type="Proteomes" id="UP000324897">
    <property type="component" value="Chromosome 1"/>
</dbReference>
<feature type="compositionally biased region" description="Basic and acidic residues" evidence="1">
    <location>
        <begin position="7"/>
        <end position="16"/>
    </location>
</feature>
<evidence type="ECO:0000313" key="2">
    <source>
        <dbReference type="EMBL" id="TVU28310.1"/>
    </source>
</evidence>
<comment type="caution">
    <text evidence="2">The sequence shown here is derived from an EMBL/GenBank/DDBJ whole genome shotgun (WGS) entry which is preliminary data.</text>
</comment>
<gene>
    <name evidence="2" type="ORF">EJB05_19823</name>
</gene>
<organism evidence="2 3">
    <name type="scientific">Eragrostis curvula</name>
    <name type="common">weeping love grass</name>
    <dbReference type="NCBI Taxonomy" id="38414"/>
    <lineage>
        <taxon>Eukaryota</taxon>
        <taxon>Viridiplantae</taxon>
        <taxon>Streptophyta</taxon>
        <taxon>Embryophyta</taxon>
        <taxon>Tracheophyta</taxon>
        <taxon>Spermatophyta</taxon>
        <taxon>Magnoliopsida</taxon>
        <taxon>Liliopsida</taxon>
        <taxon>Poales</taxon>
        <taxon>Poaceae</taxon>
        <taxon>PACMAD clade</taxon>
        <taxon>Chloridoideae</taxon>
        <taxon>Eragrostideae</taxon>
        <taxon>Eragrostidinae</taxon>
        <taxon>Eragrostis</taxon>
    </lineage>
</organism>